<gene>
    <name evidence="3" type="ORF">FB566_4613</name>
</gene>
<evidence type="ECO:0000313" key="3">
    <source>
        <dbReference type="EMBL" id="TQL79013.1"/>
    </source>
</evidence>
<feature type="compositionally biased region" description="Low complexity" evidence="1">
    <location>
        <begin position="278"/>
        <end position="292"/>
    </location>
</feature>
<evidence type="ECO:0000256" key="2">
    <source>
        <dbReference type="SAM" id="Phobius"/>
    </source>
</evidence>
<keyword evidence="4" id="KW-1185">Reference proteome</keyword>
<dbReference type="RefSeq" id="WP_142043997.1">
    <property type="nucleotide sequence ID" value="NZ_JBHTGS010000002.1"/>
</dbReference>
<dbReference type="Gene3D" id="2.130.10.10">
    <property type="entry name" value="YVTN repeat-like/Quinoprotein amine dehydrogenase"/>
    <property type="match status" value="1"/>
</dbReference>
<dbReference type="Pfam" id="PF08309">
    <property type="entry name" value="LVIVD"/>
    <property type="match status" value="1"/>
</dbReference>
<accession>A0A543B2F1</accession>
<name>A0A543B2F1_9ACTN</name>
<feature type="region of interest" description="Disordered" evidence="1">
    <location>
        <begin position="1"/>
        <end position="160"/>
    </location>
</feature>
<dbReference type="InterPro" id="IPR015943">
    <property type="entry name" value="WD40/YVTN_repeat-like_dom_sf"/>
</dbReference>
<dbReference type="SUPFAM" id="SSF75011">
    <property type="entry name" value="3-carboxy-cis,cis-mucoante lactonizing enzyme"/>
    <property type="match status" value="1"/>
</dbReference>
<dbReference type="AlphaFoldDB" id="A0A543B2F1"/>
<comment type="caution">
    <text evidence="3">The sequence shown here is derived from an EMBL/GenBank/DDBJ whole genome shotgun (WGS) entry which is preliminary data.</text>
</comment>
<reference evidence="3 4" key="1">
    <citation type="submission" date="2019-06" db="EMBL/GenBank/DDBJ databases">
        <title>Sequencing the genomes of 1000 actinobacteria strains.</title>
        <authorList>
            <person name="Klenk H.-P."/>
        </authorList>
    </citation>
    <scope>NUCLEOTIDE SEQUENCE [LARGE SCALE GENOMIC DNA]</scope>
    <source>
        <strain evidence="3 4">DSM 45928</strain>
    </source>
</reference>
<sequence length="734" mass="75688">MPDQTPEQDEQPPQWPPPQWHNEPTARPQTPYGETHPPHLSTTDQGLADGVPSPRSPHDFTDHSPAPPYGTADQSTGTPAQQAFPAYDDTAPPPAPQFRSPSEDHGFHGFVPRQTSEPAAYAAPAPAAAPSPTPAEPEPEPATTPEEPEAAPAPPLTHGRGVRMTIYGIGGAIAIALIVAIVIMAGGSFVPDDDSAPEETPQEEVQGDAEDQLLTAAGDVDPAKYTQLAQTAGTREWVDWRYGRTGNGDGERSTADQPETSSLDLGDGIDHPYQLGDGSLTTGQQNQQGQLGFVADGGPGVDHVTTAEATDSTIGYTPRPGGRYSTDSPELELTQRSTADCLGDHDLGSVVAMARSAGSGTAAHAVIAFSSGAIATTGISGAQGGSCVILPEAHTPTAVAITPGNEFAFVTVWDTENIRGKVAVIALADTAGTYAASWPKSYPGLPNPGHFGFAKLLGFVELAEMKAPTSVAVATDHSGADVDRRGADLGDVNVRGNYADVAGSGFAVVSSGPERVVEWIDLTPLLTGFAAAYFEGEPGVYASPGAAADAWPPTFETNADVAPVLAGATMTDAHPMSVAASGTTGYVGFRDGTLAIYDVSDPASVGKADDVDLPGAATCLTWSPDGKQLVATSRASQSISWISVGSDEPAVDKVLNDSRIIDPICAQDTLTSGSSSVRNVVIADFSGSLHSFRHGNATLAGGESYDLGKGFEYGGAYEPDGLPFLVSVTSDNVA</sequence>
<dbReference type="OrthoDB" id="5172733at2"/>
<feature type="compositionally biased region" description="Acidic residues" evidence="1">
    <location>
        <begin position="1"/>
        <end position="10"/>
    </location>
</feature>
<proteinExistence type="predicted"/>
<evidence type="ECO:0000313" key="4">
    <source>
        <dbReference type="Proteomes" id="UP000317043"/>
    </source>
</evidence>
<feature type="compositionally biased region" description="Polar residues" evidence="1">
    <location>
        <begin position="72"/>
        <end position="81"/>
    </location>
</feature>
<organism evidence="3 4">
    <name type="scientific">Stackebrandtia endophytica</name>
    <dbReference type="NCBI Taxonomy" id="1496996"/>
    <lineage>
        <taxon>Bacteria</taxon>
        <taxon>Bacillati</taxon>
        <taxon>Actinomycetota</taxon>
        <taxon>Actinomycetes</taxon>
        <taxon>Glycomycetales</taxon>
        <taxon>Glycomycetaceae</taxon>
        <taxon>Stackebrandtia</taxon>
    </lineage>
</organism>
<feature type="compositionally biased region" description="Pro residues" evidence="1">
    <location>
        <begin position="127"/>
        <end position="142"/>
    </location>
</feature>
<dbReference type="Proteomes" id="UP000317043">
    <property type="component" value="Unassembled WGS sequence"/>
</dbReference>
<evidence type="ECO:0000256" key="1">
    <source>
        <dbReference type="SAM" id="MobiDB-lite"/>
    </source>
</evidence>
<dbReference type="EMBL" id="VFOW01000001">
    <property type="protein sequence ID" value="TQL79013.1"/>
    <property type="molecule type" value="Genomic_DNA"/>
</dbReference>
<feature type="compositionally biased region" description="Low complexity" evidence="1">
    <location>
        <begin position="117"/>
        <end position="126"/>
    </location>
</feature>
<keyword evidence="2" id="KW-0812">Transmembrane</keyword>
<feature type="transmembrane region" description="Helical" evidence="2">
    <location>
        <begin position="166"/>
        <end position="190"/>
    </location>
</feature>
<keyword evidence="2" id="KW-1133">Transmembrane helix</keyword>
<keyword evidence="2" id="KW-0472">Membrane</keyword>
<dbReference type="InterPro" id="IPR013211">
    <property type="entry name" value="LVIVD"/>
</dbReference>
<feature type="region of interest" description="Disordered" evidence="1">
    <location>
        <begin position="240"/>
        <end position="329"/>
    </location>
</feature>
<protein>
    <submittedName>
        <fullName evidence="3">LVIVD repeat-containing protein</fullName>
    </submittedName>
</protein>
<dbReference type="InParanoid" id="A0A543B2F1"/>